<dbReference type="EMBL" id="QBML01000037">
    <property type="protein sequence ID" value="PZO36773.1"/>
    <property type="molecule type" value="Genomic_DNA"/>
</dbReference>
<dbReference type="PANTHER" id="PTHR30108:SF17">
    <property type="entry name" value="FERULIC ACID DECARBOXYLASE 1"/>
    <property type="match status" value="1"/>
</dbReference>
<dbReference type="InterPro" id="IPR048304">
    <property type="entry name" value="UbiD_Rift_dom"/>
</dbReference>
<dbReference type="Gene3D" id="1.20.5.570">
    <property type="entry name" value="Single helix bin"/>
    <property type="match status" value="1"/>
</dbReference>
<dbReference type="PANTHER" id="PTHR30108">
    <property type="entry name" value="3-OCTAPRENYL-4-HYDROXYBENZOATE CARBOXY-LYASE-RELATED"/>
    <property type="match status" value="1"/>
</dbReference>
<dbReference type="NCBIfam" id="TIGR00148">
    <property type="entry name" value="UbiD family decarboxylase"/>
    <property type="match status" value="1"/>
</dbReference>
<feature type="domain" description="3-octaprenyl-4-hydroxybenzoate carboxy-lyase-like Rift-related" evidence="2">
    <location>
        <begin position="125"/>
        <end position="321"/>
    </location>
</feature>
<comment type="similarity">
    <text evidence="1">Belongs to the UbiD family.</text>
</comment>
<dbReference type="SUPFAM" id="SSF50475">
    <property type="entry name" value="FMN-binding split barrel"/>
    <property type="match status" value="1"/>
</dbReference>
<evidence type="ECO:0000259" key="4">
    <source>
        <dbReference type="Pfam" id="PF20696"/>
    </source>
</evidence>
<proteinExistence type="inferred from homology"/>
<dbReference type="Gene3D" id="3.40.1670.10">
    <property type="entry name" value="UbiD C-terminal domain-like"/>
    <property type="match status" value="1"/>
</dbReference>
<sequence length="505" mass="56121">MTRDLRSFLNLLEERKQLHRVKALVDSELEIAEISNRLLQSAGPALLFENVKGYKTPVAVNLLGTVERVCWAMGMKEQSELEVLGVKLGKLQSPKPPKKISQAIEFGKILFDVVKSRPQKLLFGNAPCQEVVLQGDDVDLDQIPILKPYPKDGGRAVTLALVITKDVENGIPNVGVYRLQQQSKNTMTVQWLSVRGGARHLRKATEAGKKLEIAIAIGVDPVLIMAAATPIPIDLSEWIFAGLYGNEGVQLTKCKTLDLEVPACAEYILEGTITPDEVGTDGPFGDHMGYYGGINEQAPLIRFHCMTHRKDPIYLTTFSGLPPKEEAMIAIALNRIYTPILRQQVSEITDFFLPMEALSYKAAIISIKKSYPGQARRAALAFWSALPQFTYTKFVIVVDHTINIRDPRLVVWALSSKVDPTRDVFILPDNPFDSLDFACEKEGLGGRMGIDATTKIYPETDRDWGDPLESDPDVADMVTRRWAEYGLADIRLDGADPNLFGYDIH</sequence>
<evidence type="ECO:0000259" key="3">
    <source>
        <dbReference type="Pfam" id="PF20695"/>
    </source>
</evidence>
<comment type="caution">
    <text evidence="5">The sequence shown here is derived from an EMBL/GenBank/DDBJ whole genome shotgun (WGS) entry which is preliminary data.</text>
</comment>
<protein>
    <submittedName>
        <fullName evidence="5">UbiD family decarboxylase</fullName>
    </submittedName>
</protein>
<dbReference type="AlphaFoldDB" id="A0A2W4VVA6"/>
<dbReference type="GO" id="GO:0008694">
    <property type="term" value="F:4-hydroxy-3-polyprenylbenzoate decarboxylase activity"/>
    <property type="evidence" value="ECO:0007669"/>
    <property type="project" value="TreeGrafter"/>
</dbReference>
<gene>
    <name evidence="5" type="ORF">DCF19_20565</name>
</gene>
<dbReference type="SUPFAM" id="SSF143968">
    <property type="entry name" value="UbiD C-terminal domain-like"/>
    <property type="match status" value="1"/>
</dbReference>
<dbReference type="FunFam" id="3.40.1670.10:FF:000001">
    <property type="entry name" value="3-octaprenyl-4-hydroxybenzoate carboxy-lyase"/>
    <property type="match status" value="1"/>
</dbReference>
<dbReference type="InterPro" id="IPR049381">
    <property type="entry name" value="UbiD-like_C"/>
</dbReference>
<evidence type="ECO:0000256" key="1">
    <source>
        <dbReference type="ARBA" id="ARBA00010021"/>
    </source>
</evidence>
<dbReference type="Pfam" id="PF20695">
    <property type="entry name" value="UbiD_N"/>
    <property type="match status" value="1"/>
</dbReference>
<feature type="domain" description="3-octaprenyl-4-hydroxybenzoate carboxy-lyase-like N-terminal" evidence="3">
    <location>
        <begin position="9"/>
        <end position="85"/>
    </location>
</feature>
<reference evidence="5 6" key="1">
    <citation type="submission" date="2018-04" db="EMBL/GenBank/DDBJ databases">
        <authorList>
            <person name="Go L.Y."/>
            <person name="Mitchell J.A."/>
        </authorList>
    </citation>
    <scope>NUCLEOTIDE SEQUENCE [LARGE SCALE GENOMIC DNA]</scope>
    <source>
        <strain evidence="5">ULC066bin1</strain>
    </source>
</reference>
<reference evidence="5 6" key="2">
    <citation type="submission" date="2018-06" db="EMBL/GenBank/DDBJ databases">
        <title>Metagenomic assembly of (sub)arctic Cyanobacteria and their associated microbiome from non-axenic cultures.</title>
        <authorList>
            <person name="Baurain D."/>
        </authorList>
    </citation>
    <scope>NUCLEOTIDE SEQUENCE [LARGE SCALE GENOMIC DNA]</scope>
    <source>
        <strain evidence="5">ULC066bin1</strain>
    </source>
</reference>
<dbReference type="InterPro" id="IPR049383">
    <property type="entry name" value="UbiD-like_N"/>
</dbReference>
<accession>A0A2W4VVA6</accession>
<evidence type="ECO:0000313" key="5">
    <source>
        <dbReference type="EMBL" id="PZO36773.1"/>
    </source>
</evidence>
<evidence type="ECO:0000313" key="6">
    <source>
        <dbReference type="Proteomes" id="UP000249467"/>
    </source>
</evidence>
<dbReference type="Proteomes" id="UP000249467">
    <property type="component" value="Unassembled WGS sequence"/>
</dbReference>
<feature type="domain" description="3-octaprenyl-4-hydroxybenzoate carboxy-lyase-like C-terminal" evidence="4">
    <location>
        <begin position="328"/>
        <end position="452"/>
    </location>
</feature>
<evidence type="ECO:0000259" key="2">
    <source>
        <dbReference type="Pfam" id="PF01977"/>
    </source>
</evidence>
<organism evidence="5 6">
    <name type="scientific">Pseudanabaena frigida</name>
    <dbReference type="NCBI Taxonomy" id="945775"/>
    <lineage>
        <taxon>Bacteria</taxon>
        <taxon>Bacillati</taxon>
        <taxon>Cyanobacteriota</taxon>
        <taxon>Cyanophyceae</taxon>
        <taxon>Pseudanabaenales</taxon>
        <taxon>Pseudanabaenaceae</taxon>
        <taxon>Pseudanabaena</taxon>
    </lineage>
</organism>
<dbReference type="GO" id="GO:0006744">
    <property type="term" value="P:ubiquinone biosynthetic process"/>
    <property type="evidence" value="ECO:0007669"/>
    <property type="project" value="TreeGrafter"/>
</dbReference>
<dbReference type="GO" id="GO:0005829">
    <property type="term" value="C:cytosol"/>
    <property type="evidence" value="ECO:0007669"/>
    <property type="project" value="TreeGrafter"/>
</dbReference>
<name>A0A2W4VVA6_9CYAN</name>
<dbReference type="Pfam" id="PF20696">
    <property type="entry name" value="UbiD_C"/>
    <property type="match status" value="1"/>
</dbReference>
<dbReference type="InterPro" id="IPR002830">
    <property type="entry name" value="UbiD"/>
</dbReference>
<dbReference type="Pfam" id="PF01977">
    <property type="entry name" value="UbiD"/>
    <property type="match status" value="1"/>
</dbReference>